<evidence type="ECO:0000259" key="3">
    <source>
        <dbReference type="Pfam" id="PF25600"/>
    </source>
</evidence>
<keyword evidence="2" id="KW-0812">Transmembrane</keyword>
<evidence type="ECO:0000313" key="4">
    <source>
        <dbReference type="EMBL" id="KAA0709987.1"/>
    </source>
</evidence>
<dbReference type="Pfam" id="PF25600">
    <property type="entry name" value="TRIM_CC"/>
    <property type="match status" value="1"/>
</dbReference>
<keyword evidence="2" id="KW-0472">Membrane</keyword>
<name>A0A5A9NP58_9TELE</name>
<dbReference type="InterPro" id="IPR058030">
    <property type="entry name" value="TRIM8/14/16/25/29/45/65_CC"/>
</dbReference>
<proteinExistence type="predicted"/>
<keyword evidence="5" id="KW-1185">Reference proteome</keyword>
<keyword evidence="1" id="KW-0175">Coiled coil</keyword>
<accession>A0A5A9NP58</accession>
<dbReference type="AlphaFoldDB" id="A0A5A9NP58"/>
<dbReference type="EMBL" id="SOYY01000016">
    <property type="protein sequence ID" value="KAA0709987.1"/>
    <property type="molecule type" value="Genomic_DNA"/>
</dbReference>
<dbReference type="Proteomes" id="UP000324632">
    <property type="component" value="Chromosome 16"/>
</dbReference>
<organism evidence="4 5">
    <name type="scientific">Triplophysa tibetana</name>
    <dbReference type="NCBI Taxonomy" id="1572043"/>
    <lineage>
        <taxon>Eukaryota</taxon>
        <taxon>Metazoa</taxon>
        <taxon>Chordata</taxon>
        <taxon>Craniata</taxon>
        <taxon>Vertebrata</taxon>
        <taxon>Euteleostomi</taxon>
        <taxon>Actinopterygii</taxon>
        <taxon>Neopterygii</taxon>
        <taxon>Teleostei</taxon>
        <taxon>Ostariophysi</taxon>
        <taxon>Cypriniformes</taxon>
        <taxon>Nemacheilidae</taxon>
        <taxon>Triplophysa</taxon>
    </lineage>
</organism>
<feature type="coiled-coil region" evidence="1">
    <location>
        <begin position="3"/>
        <end position="37"/>
    </location>
</feature>
<evidence type="ECO:0000256" key="2">
    <source>
        <dbReference type="SAM" id="Phobius"/>
    </source>
</evidence>
<gene>
    <name evidence="4" type="ORF">E1301_Tti018102</name>
</gene>
<protein>
    <recommendedName>
        <fullName evidence="3">TRIM8/14/16/25/29/45/65 coiled-coil region domain-containing protein</fullName>
    </recommendedName>
</protein>
<keyword evidence="2" id="KW-1133">Transmembrane helix</keyword>
<comment type="caution">
    <text evidence="4">The sequence shown here is derived from an EMBL/GenBank/DDBJ whole genome shotgun (WGS) entry which is preliminary data.</text>
</comment>
<feature type="domain" description="TRIM8/14/16/25/29/45/65 coiled-coil region" evidence="3">
    <location>
        <begin position="1"/>
        <end position="51"/>
    </location>
</feature>
<feature type="transmembrane region" description="Helical" evidence="2">
    <location>
        <begin position="70"/>
        <end position="89"/>
    </location>
</feature>
<evidence type="ECO:0000313" key="5">
    <source>
        <dbReference type="Proteomes" id="UP000324632"/>
    </source>
</evidence>
<evidence type="ECO:0000256" key="1">
    <source>
        <dbReference type="SAM" id="Coils"/>
    </source>
</evidence>
<sequence>MMKEKQRAAQRQNEDVIKDLKEEITELKKRNIEQQQKISNTEHHLRLIQEKYQKDLSRQQKSSYACSLKFWFLVVGVLFVLSACFIQTYNHIQRIEAETIERLELSKTVISELKKRNKELDSHLRSCIAECSLMSGNSGSVCQWITSIIGCRSGPGYSSVSESKATEGL</sequence>
<reference evidence="4 5" key="1">
    <citation type="journal article" date="2019" name="Mol. Ecol. Resour.">
        <title>Chromosome-level genome assembly of Triplophysa tibetana, a fish adapted to the harsh high-altitude environment of the Tibetan Plateau.</title>
        <authorList>
            <person name="Yang X."/>
            <person name="Liu H."/>
            <person name="Ma Z."/>
            <person name="Zou Y."/>
            <person name="Zou M."/>
            <person name="Mao Y."/>
            <person name="Li X."/>
            <person name="Wang H."/>
            <person name="Chen T."/>
            <person name="Wang W."/>
            <person name="Yang R."/>
        </authorList>
    </citation>
    <scope>NUCLEOTIDE SEQUENCE [LARGE SCALE GENOMIC DNA]</scope>
    <source>
        <strain evidence="4">TTIB1903HZAU</strain>
        <tissue evidence="4">Muscle</tissue>
    </source>
</reference>